<comment type="caution">
    <text evidence="6">The sequence shown here is derived from an EMBL/GenBank/DDBJ whole genome shotgun (WGS) entry which is preliminary data.</text>
</comment>
<evidence type="ECO:0000313" key="6">
    <source>
        <dbReference type="EMBL" id="MFD2682520.1"/>
    </source>
</evidence>
<dbReference type="CDD" id="cd05013">
    <property type="entry name" value="SIS_RpiR"/>
    <property type="match status" value="1"/>
</dbReference>
<proteinExistence type="predicted"/>
<dbReference type="Pfam" id="PF01418">
    <property type="entry name" value="HTH_6"/>
    <property type="match status" value="1"/>
</dbReference>
<evidence type="ECO:0000256" key="2">
    <source>
        <dbReference type="ARBA" id="ARBA00023125"/>
    </source>
</evidence>
<dbReference type="InterPro" id="IPR047640">
    <property type="entry name" value="RpiR-like"/>
</dbReference>
<dbReference type="Proteomes" id="UP001597506">
    <property type="component" value="Unassembled WGS sequence"/>
</dbReference>
<protein>
    <submittedName>
        <fullName evidence="6">MurR/RpiR family transcriptional regulator</fullName>
    </submittedName>
</protein>
<dbReference type="InterPro" id="IPR035472">
    <property type="entry name" value="RpiR-like_SIS"/>
</dbReference>
<evidence type="ECO:0000256" key="3">
    <source>
        <dbReference type="ARBA" id="ARBA00023163"/>
    </source>
</evidence>
<sequence>MDQEHLTQMIKATYPSLSPGQKKAAEFLIEHPDEAVLLTAFQLGRKVGISETTVIRLAYALGFSGYSQMQDLVRKDWLSGKQRVLGEGNPSSMNTDKSQHLFAKVIDKEKKILQQLLGQINENEIWKAVDALIQADKIYIGGFGSSYAAGYWLYYTLKQLRENVFLSSPNGFLPEDICDLTENSTVLIFSFPRYRRETLKLATYARDQGSSTIAITDRQFSPIGQVATVTLTTDEHMDSGHHSIASVISLLELIIAGFQEREHENITKRQKKLEVLYANQELFLE</sequence>
<feature type="domain" description="SIS" evidence="5">
    <location>
        <begin position="128"/>
        <end position="264"/>
    </location>
</feature>
<keyword evidence="7" id="KW-1185">Reference proteome</keyword>
<reference evidence="7" key="1">
    <citation type="journal article" date="2019" name="Int. J. Syst. Evol. Microbiol.">
        <title>The Global Catalogue of Microorganisms (GCM) 10K type strain sequencing project: providing services to taxonomists for standard genome sequencing and annotation.</title>
        <authorList>
            <consortium name="The Broad Institute Genomics Platform"/>
            <consortium name="The Broad Institute Genome Sequencing Center for Infectious Disease"/>
            <person name="Wu L."/>
            <person name="Ma J."/>
        </authorList>
    </citation>
    <scope>NUCLEOTIDE SEQUENCE [LARGE SCALE GENOMIC DNA]</scope>
    <source>
        <strain evidence="7">KCTC 3913</strain>
    </source>
</reference>
<dbReference type="RefSeq" id="WP_377937172.1">
    <property type="nucleotide sequence ID" value="NZ_JBHUMF010000031.1"/>
</dbReference>
<dbReference type="EMBL" id="JBHUMF010000031">
    <property type="protein sequence ID" value="MFD2682520.1"/>
    <property type="molecule type" value="Genomic_DNA"/>
</dbReference>
<keyword evidence="2" id="KW-0238">DNA-binding</keyword>
<dbReference type="PANTHER" id="PTHR30514">
    <property type="entry name" value="GLUCOKINASE"/>
    <property type="match status" value="1"/>
</dbReference>
<dbReference type="Pfam" id="PF01380">
    <property type="entry name" value="SIS"/>
    <property type="match status" value="1"/>
</dbReference>
<gene>
    <name evidence="6" type="ORF">ACFSUL_17405</name>
</gene>
<evidence type="ECO:0000313" key="7">
    <source>
        <dbReference type="Proteomes" id="UP001597506"/>
    </source>
</evidence>
<dbReference type="InterPro" id="IPR009057">
    <property type="entry name" value="Homeodomain-like_sf"/>
</dbReference>
<dbReference type="SUPFAM" id="SSF46689">
    <property type="entry name" value="Homeodomain-like"/>
    <property type="match status" value="1"/>
</dbReference>
<dbReference type="InterPro" id="IPR000281">
    <property type="entry name" value="HTH_RpiR"/>
</dbReference>
<dbReference type="InterPro" id="IPR046348">
    <property type="entry name" value="SIS_dom_sf"/>
</dbReference>
<keyword evidence="1" id="KW-0805">Transcription regulation</keyword>
<keyword evidence="3" id="KW-0804">Transcription</keyword>
<name>A0ABW5RV17_9BACI</name>
<evidence type="ECO:0000259" key="4">
    <source>
        <dbReference type="PROSITE" id="PS51071"/>
    </source>
</evidence>
<dbReference type="PROSITE" id="PS51464">
    <property type="entry name" value="SIS"/>
    <property type="match status" value="1"/>
</dbReference>
<dbReference type="PROSITE" id="PS51071">
    <property type="entry name" value="HTH_RPIR"/>
    <property type="match status" value="1"/>
</dbReference>
<dbReference type="Gene3D" id="1.10.10.10">
    <property type="entry name" value="Winged helix-like DNA-binding domain superfamily/Winged helix DNA-binding domain"/>
    <property type="match status" value="1"/>
</dbReference>
<organism evidence="6 7">
    <name type="scientific">Bacillus seohaeanensis</name>
    <dbReference type="NCBI Taxonomy" id="284580"/>
    <lineage>
        <taxon>Bacteria</taxon>
        <taxon>Bacillati</taxon>
        <taxon>Bacillota</taxon>
        <taxon>Bacilli</taxon>
        <taxon>Bacillales</taxon>
        <taxon>Bacillaceae</taxon>
        <taxon>Bacillus</taxon>
    </lineage>
</organism>
<evidence type="ECO:0000256" key="1">
    <source>
        <dbReference type="ARBA" id="ARBA00023015"/>
    </source>
</evidence>
<dbReference type="SUPFAM" id="SSF53697">
    <property type="entry name" value="SIS domain"/>
    <property type="match status" value="1"/>
</dbReference>
<evidence type="ECO:0000259" key="5">
    <source>
        <dbReference type="PROSITE" id="PS51464"/>
    </source>
</evidence>
<dbReference type="InterPro" id="IPR036388">
    <property type="entry name" value="WH-like_DNA-bd_sf"/>
</dbReference>
<dbReference type="PANTHER" id="PTHR30514:SF18">
    <property type="entry name" value="RPIR-FAMILY TRANSCRIPTIONAL REGULATOR"/>
    <property type="match status" value="1"/>
</dbReference>
<feature type="domain" description="HTH rpiR-type" evidence="4">
    <location>
        <begin position="4"/>
        <end position="80"/>
    </location>
</feature>
<dbReference type="InterPro" id="IPR001347">
    <property type="entry name" value="SIS_dom"/>
</dbReference>
<accession>A0ABW5RV17</accession>
<dbReference type="Gene3D" id="3.40.50.10490">
    <property type="entry name" value="Glucose-6-phosphate isomerase like protein, domain 1"/>
    <property type="match status" value="1"/>
</dbReference>